<evidence type="ECO:0000256" key="4">
    <source>
        <dbReference type="ARBA" id="ARBA00022723"/>
    </source>
</evidence>
<evidence type="ECO:0000256" key="9">
    <source>
        <dbReference type="ARBA" id="ARBA00023163"/>
    </source>
</evidence>
<dbReference type="AlphaFoldDB" id="A0A151MA97"/>
<dbReference type="CDD" id="cd07765">
    <property type="entry name" value="KRAB_A-box"/>
    <property type="match status" value="2"/>
</dbReference>
<keyword evidence="6 11" id="KW-0863">Zinc-finger</keyword>
<evidence type="ECO:0000256" key="10">
    <source>
        <dbReference type="ARBA" id="ARBA00023242"/>
    </source>
</evidence>
<dbReference type="PROSITE" id="PS00028">
    <property type="entry name" value="ZINC_FINGER_C2H2_1"/>
    <property type="match status" value="3"/>
</dbReference>
<feature type="compositionally biased region" description="Polar residues" evidence="12">
    <location>
        <begin position="100"/>
        <end position="113"/>
    </location>
</feature>
<evidence type="ECO:0000256" key="1">
    <source>
        <dbReference type="ARBA" id="ARBA00003767"/>
    </source>
</evidence>
<evidence type="ECO:0000256" key="8">
    <source>
        <dbReference type="ARBA" id="ARBA00023015"/>
    </source>
</evidence>
<feature type="domain" description="C2H2-type" evidence="13">
    <location>
        <begin position="191"/>
        <end position="218"/>
    </location>
</feature>
<dbReference type="FunFam" id="3.30.160.60:FF:000180">
    <property type="entry name" value="Zinc finger protein 689"/>
    <property type="match status" value="1"/>
</dbReference>
<dbReference type="PROSITE" id="PS50805">
    <property type="entry name" value="KRAB"/>
    <property type="match status" value="2"/>
</dbReference>
<comment type="subcellular location">
    <subcellularLocation>
        <location evidence="2">Nucleus</location>
    </subcellularLocation>
</comment>
<evidence type="ECO:0000256" key="5">
    <source>
        <dbReference type="ARBA" id="ARBA00022737"/>
    </source>
</evidence>
<proteinExistence type="inferred from homology"/>
<dbReference type="SMART" id="SM00349">
    <property type="entry name" value="KRAB"/>
    <property type="match status" value="2"/>
</dbReference>
<dbReference type="InterPro" id="IPR001909">
    <property type="entry name" value="KRAB"/>
</dbReference>
<reference evidence="15 16" key="1">
    <citation type="journal article" date="2012" name="Genome Biol.">
        <title>Sequencing three crocodilian genomes to illuminate the evolution of archosaurs and amniotes.</title>
        <authorList>
            <person name="St John J.A."/>
            <person name="Braun E.L."/>
            <person name="Isberg S.R."/>
            <person name="Miles L.G."/>
            <person name="Chong A.Y."/>
            <person name="Gongora J."/>
            <person name="Dalzell P."/>
            <person name="Moran C."/>
            <person name="Bed'hom B."/>
            <person name="Abzhanov A."/>
            <person name="Burgess S.C."/>
            <person name="Cooksey A.M."/>
            <person name="Castoe T.A."/>
            <person name="Crawford N.G."/>
            <person name="Densmore L.D."/>
            <person name="Drew J.C."/>
            <person name="Edwards S.V."/>
            <person name="Faircloth B.C."/>
            <person name="Fujita M.K."/>
            <person name="Greenwold M.J."/>
            <person name="Hoffmann F.G."/>
            <person name="Howard J.M."/>
            <person name="Iguchi T."/>
            <person name="Janes D.E."/>
            <person name="Khan S.Y."/>
            <person name="Kohno S."/>
            <person name="de Koning A.J."/>
            <person name="Lance S.L."/>
            <person name="McCarthy F.M."/>
            <person name="McCormack J.E."/>
            <person name="Merchant M.E."/>
            <person name="Peterson D.G."/>
            <person name="Pollock D.D."/>
            <person name="Pourmand N."/>
            <person name="Raney B.J."/>
            <person name="Roessler K.A."/>
            <person name="Sanford J.R."/>
            <person name="Sawyer R.H."/>
            <person name="Schmidt C.J."/>
            <person name="Triplett E.W."/>
            <person name="Tuberville T.D."/>
            <person name="Venegas-Anaya M."/>
            <person name="Howard J.T."/>
            <person name="Jarvis E.D."/>
            <person name="Guillette L.J.Jr."/>
            <person name="Glenn T.C."/>
            <person name="Green R.E."/>
            <person name="Ray D.A."/>
        </authorList>
    </citation>
    <scope>NUCLEOTIDE SEQUENCE [LARGE SCALE GENOMIC DNA]</scope>
    <source>
        <strain evidence="15">KSC_2009_1</strain>
    </source>
</reference>
<dbReference type="Gene3D" id="3.30.160.60">
    <property type="entry name" value="Classic Zinc Finger"/>
    <property type="match status" value="4"/>
</dbReference>
<dbReference type="Pfam" id="PF01352">
    <property type="entry name" value="KRAB"/>
    <property type="match status" value="2"/>
</dbReference>
<evidence type="ECO:0000256" key="6">
    <source>
        <dbReference type="ARBA" id="ARBA00022771"/>
    </source>
</evidence>
<keyword evidence="7" id="KW-0862">Zinc</keyword>
<dbReference type="SMART" id="SM00355">
    <property type="entry name" value="ZnF_C2H2"/>
    <property type="match status" value="3"/>
</dbReference>
<evidence type="ECO:0000256" key="3">
    <source>
        <dbReference type="ARBA" id="ARBA00006991"/>
    </source>
</evidence>
<dbReference type="PROSITE" id="PS50157">
    <property type="entry name" value="ZINC_FINGER_C2H2_2"/>
    <property type="match status" value="3"/>
</dbReference>
<dbReference type="Proteomes" id="UP000050525">
    <property type="component" value="Unassembled WGS sequence"/>
</dbReference>
<keyword evidence="8" id="KW-0805">Transcription regulation</keyword>
<evidence type="ECO:0000256" key="11">
    <source>
        <dbReference type="PROSITE-ProRule" id="PRU00042"/>
    </source>
</evidence>
<dbReference type="PANTHER" id="PTHR23232">
    <property type="entry name" value="KRAB DOMAIN C2H2 ZINC FINGER"/>
    <property type="match status" value="1"/>
</dbReference>
<sequence>MHTGSKTTSTLDSRLSRSPQGEDKEMAAIPLAQGLVTLEEVAVGFPGKQRSPLDSSQRALYWDVMLEKNETLVSLDFRGSGLIFPVSVAYSRAPACPSASKETFSQNKAENPQQPYPEEAEPCSSVLGRAKGDDPQCLEHKEAHESQHKLKGQKANLSQGRCVDSSPGGCSFWDQKGAVVQPRICSQEKPFECADCGRRFQRRSKLSVHQRVHTGMRPYKCLDCEKSFITSSDLLQHQILHSGDKPYICPDCGKCFTREKPYTCPDCGESFRLGRSLKQHQSIHTGFRPMSTFDSKSSHSSWGYGREMAAVALTQGSVIFEEVAVYFTKGEWTLLDSSQRALYRDVMFENYEMVVSLAGFPIPKPDVISQLEQGEEPWGPDQKGTEEREILRNMHTAGHGAVSENSQQPCPEQVEASRASLGRFVGHVSQSREQGEACICP</sequence>
<accession>A0A151MA97</accession>
<dbReference type="InterPro" id="IPR036236">
    <property type="entry name" value="Znf_C2H2_sf"/>
</dbReference>
<protein>
    <submittedName>
        <fullName evidence="15">Uncharacterized protein</fullName>
    </submittedName>
</protein>
<evidence type="ECO:0000256" key="12">
    <source>
        <dbReference type="SAM" id="MobiDB-lite"/>
    </source>
</evidence>
<evidence type="ECO:0000313" key="15">
    <source>
        <dbReference type="EMBL" id="KYO21438.1"/>
    </source>
</evidence>
<keyword evidence="4" id="KW-0479">Metal-binding</keyword>
<feature type="compositionally biased region" description="Low complexity" evidence="12">
    <location>
        <begin position="1"/>
        <end position="18"/>
    </location>
</feature>
<keyword evidence="10" id="KW-0539">Nucleus</keyword>
<dbReference type="GO" id="GO:0008270">
    <property type="term" value="F:zinc ion binding"/>
    <property type="evidence" value="ECO:0007669"/>
    <property type="project" value="UniProtKB-KW"/>
</dbReference>
<evidence type="ECO:0000259" key="13">
    <source>
        <dbReference type="PROSITE" id="PS50157"/>
    </source>
</evidence>
<comment type="caution">
    <text evidence="15">The sequence shown here is derived from an EMBL/GenBank/DDBJ whole genome shotgun (WGS) entry which is preliminary data.</text>
</comment>
<evidence type="ECO:0000259" key="14">
    <source>
        <dbReference type="PROSITE" id="PS50805"/>
    </source>
</evidence>
<dbReference type="Gene3D" id="6.10.140.140">
    <property type="match status" value="2"/>
</dbReference>
<feature type="region of interest" description="Disordered" evidence="12">
    <location>
        <begin position="98"/>
        <end position="123"/>
    </location>
</feature>
<comment type="function">
    <text evidence="1">May be involved in transcriptional regulation.</text>
</comment>
<dbReference type="InterPro" id="IPR013087">
    <property type="entry name" value="Znf_C2H2_type"/>
</dbReference>
<feature type="domain" description="KRAB" evidence="14">
    <location>
        <begin position="36"/>
        <end position="116"/>
    </location>
</feature>
<dbReference type="InterPro" id="IPR050169">
    <property type="entry name" value="Krueppel_C2H2_ZnF"/>
</dbReference>
<evidence type="ECO:0000256" key="2">
    <source>
        <dbReference type="ARBA" id="ARBA00004123"/>
    </source>
</evidence>
<keyword evidence="5" id="KW-0677">Repeat</keyword>
<keyword evidence="9" id="KW-0804">Transcription</keyword>
<feature type="domain" description="C2H2-type" evidence="13">
    <location>
        <begin position="219"/>
        <end position="246"/>
    </location>
</feature>
<feature type="region of interest" description="Disordered" evidence="12">
    <location>
        <begin position="1"/>
        <end position="28"/>
    </location>
</feature>
<dbReference type="FunFam" id="3.30.160.60:FF:000051">
    <property type="entry name" value="zinc finger protein 585A"/>
    <property type="match status" value="1"/>
</dbReference>
<dbReference type="EMBL" id="AKHW03006295">
    <property type="protein sequence ID" value="KYO21438.1"/>
    <property type="molecule type" value="Genomic_DNA"/>
</dbReference>
<dbReference type="GO" id="GO:0006355">
    <property type="term" value="P:regulation of DNA-templated transcription"/>
    <property type="evidence" value="ECO:0007669"/>
    <property type="project" value="InterPro"/>
</dbReference>
<name>A0A151MA97_ALLMI</name>
<organism evidence="15 16">
    <name type="scientific">Alligator mississippiensis</name>
    <name type="common">American alligator</name>
    <dbReference type="NCBI Taxonomy" id="8496"/>
    <lineage>
        <taxon>Eukaryota</taxon>
        <taxon>Metazoa</taxon>
        <taxon>Chordata</taxon>
        <taxon>Craniata</taxon>
        <taxon>Vertebrata</taxon>
        <taxon>Euteleostomi</taxon>
        <taxon>Archelosauria</taxon>
        <taxon>Archosauria</taxon>
        <taxon>Crocodylia</taxon>
        <taxon>Alligatoridae</taxon>
        <taxon>Alligatorinae</taxon>
        <taxon>Alligator</taxon>
    </lineage>
</organism>
<gene>
    <name evidence="15" type="ORF">Y1Q_0001647</name>
</gene>
<dbReference type="Pfam" id="PF00096">
    <property type="entry name" value="zf-C2H2"/>
    <property type="match status" value="3"/>
</dbReference>
<comment type="similarity">
    <text evidence="3">Belongs to the krueppel C2H2-type zinc-finger protein family.</text>
</comment>
<dbReference type="InterPro" id="IPR036051">
    <property type="entry name" value="KRAB_dom_sf"/>
</dbReference>
<evidence type="ECO:0000313" key="16">
    <source>
        <dbReference type="Proteomes" id="UP000050525"/>
    </source>
</evidence>
<keyword evidence="16" id="KW-1185">Reference proteome</keyword>
<dbReference type="FunFam" id="3.30.160.60:FF:002343">
    <property type="entry name" value="Zinc finger protein 33A"/>
    <property type="match status" value="1"/>
</dbReference>
<dbReference type="SUPFAM" id="SSF57667">
    <property type="entry name" value="beta-beta-alpha zinc fingers"/>
    <property type="match status" value="3"/>
</dbReference>
<feature type="domain" description="KRAB" evidence="14">
    <location>
        <begin position="318"/>
        <end position="390"/>
    </location>
</feature>
<dbReference type="GO" id="GO:0005634">
    <property type="term" value="C:nucleus"/>
    <property type="evidence" value="ECO:0007669"/>
    <property type="project" value="UniProtKB-SubCell"/>
</dbReference>
<feature type="domain" description="C2H2-type" evidence="13">
    <location>
        <begin position="262"/>
        <end position="289"/>
    </location>
</feature>
<evidence type="ECO:0000256" key="7">
    <source>
        <dbReference type="ARBA" id="ARBA00022833"/>
    </source>
</evidence>
<dbReference type="SUPFAM" id="SSF109640">
    <property type="entry name" value="KRAB domain (Kruppel-associated box)"/>
    <property type="match status" value="2"/>
</dbReference>
<dbReference type="PANTHER" id="PTHR23232:SF163">
    <property type="entry name" value="ZINC FINGER PROTEIN 589"/>
    <property type="match status" value="1"/>
</dbReference>